<accession>A0AA41MDM7</accession>
<sequence length="169" mass="18760">MVQSNHYQVSGYPDRHGLTTMAGSIYHGPPSLVDQSELWNHRPQEIPMWQPNVEDSAALVLRGMGQVLPAHLMEECLIQQQQEMEEDQCWLEKEEKCLKPDVRFSQGSIDREEGSLQRPTGNQHIYQPVGKPDPAAPPKTPPCPGAPGHLGSLTSLSSPGDSYNKDIKP</sequence>
<dbReference type="GO" id="GO:0016301">
    <property type="term" value="F:kinase activity"/>
    <property type="evidence" value="ECO:0007669"/>
    <property type="project" value="UniProtKB-KW"/>
</dbReference>
<evidence type="ECO:0000313" key="2">
    <source>
        <dbReference type="EMBL" id="MBZ3869996.1"/>
    </source>
</evidence>
<evidence type="ECO:0000313" key="3">
    <source>
        <dbReference type="Proteomes" id="UP001166674"/>
    </source>
</evidence>
<gene>
    <name evidence="2" type="ORF">SUZIE_105730</name>
</gene>
<comment type="caution">
    <text evidence="2">The sequence shown here is derived from an EMBL/GenBank/DDBJ whole genome shotgun (WGS) entry which is preliminary data.</text>
</comment>
<proteinExistence type="predicted"/>
<keyword evidence="2" id="KW-0418">Kinase</keyword>
<reference evidence="2" key="1">
    <citation type="submission" date="2020-03" db="EMBL/GenBank/DDBJ databases">
        <title>Studies in the Genomics of Life Span.</title>
        <authorList>
            <person name="Glass D."/>
        </authorList>
    </citation>
    <scope>NUCLEOTIDE SEQUENCE</scope>
    <source>
        <strain evidence="2">SUZIE</strain>
        <tissue evidence="2">Muscle</tissue>
    </source>
</reference>
<feature type="compositionally biased region" description="Polar residues" evidence="1">
    <location>
        <begin position="152"/>
        <end position="161"/>
    </location>
</feature>
<dbReference type="EMBL" id="JAATJV010143400">
    <property type="protein sequence ID" value="MBZ3869996.1"/>
    <property type="molecule type" value="Genomic_DNA"/>
</dbReference>
<organism evidence="2 3">
    <name type="scientific">Sciurus carolinensis</name>
    <name type="common">Eastern gray squirrel</name>
    <dbReference type="NCBI Taxonomy" id="30640"/>
    <lineage>
        <taxon>Eukaryota</taxon>
        <taxon>Metazoa</taxon>
        <taxon>Chordata</taxon>
        <taxon>Craniata</taxon>
        <taxon>Vertebrata</taxon>
        <taxon>Euteleostomi</taxon>
        <taxon>Mammalia</taxon>
        <taxon>Eutheria</taxon>
        <taxon>Euarchontoglires</taxon>
        <taxon>Glires</taxon>
        <taxon>Rodentia</taxon>
        <taxon>Sciuromorpha</taxon>
        <taxon>Sciuridae</taxon>
        <taxon>Sciurinae</taxon>
        <taxon>Sciurini</taxon>
        <taxon>Sciurus</taxon>
    </lineage>
</organism>
<name>A0AA41MDM7_SCICA</name>
<feature type="compositionally biased region" description="Pro residues" evidence="1">
    <location>
        <begin position="134"/>
        <end position="145"/>
    </location>
</feature>
<dbReference type="Proteomes" id="UP001166674">
    <property type="component" value="Unassembled WGS sequence"/>
</dbReference>
<evidence type="ECO:0000256" key="1">
    <source>
        <dbReference type="SAM" id="MobiDB-lite"/>
    </source>
</evidence>
<keyword evidence="2" id="KW-0808">Transferase</keyword>
<keyword evidence="3" id="KW-1185">Reference proteome</keyword>
<feature type="region of interest" description="Disordered" evidence="1">
    <location>
        <begin position="101"/>
        <end position="169"/>
    </location>
</feature>
<protein>
    <submittedName>
        <fullName evidence="2">Focal adhesion kinase 1</fullName>
    </submittedName>
</protein>
<dbReference type="AlphaFoldDB" id="A0AA41MDM7"/>